<dbReference type="GO" id="GO:0005975">
    <property type="term" value="P:carbohydrate metabolic process"/>
    <property type="evidence" value="ECO:0007669"/>
    <property type="project" value="InterPro"/>
</dbReference>
<reference evidence="1" key="1">
    <citation type="submission" date="2018-05" db="EMBL/GenBank/DDBJ databases">
        <authorList>
            <person name="Lanie J.A."/>
            <person name="Ng W.-L."/>
            <person name="Kazmierczak K.M."/>
            <person name="Andrzejewski T.M."/>
            <person name="Davidsen T.M."/>
            <person name="Wayne K.J."/>
            <person name="Tettelin H."/>
            <person name="Glass J.I."/>
            <person name="Rusch D."/>
            <person name="Podicherti R."/>
            <person name="Tsui H.-C.T."/>
            <person name="Winkler M.E."/>
        </authorList>
    </citation>
    <scope>NUCLEOTIDE SEQUENCE</scope>
</reference>
<protein>
    <recommendedName>
        <fullName evidence="2">DUF3417 domain-containing protein</fullName>
    </recommendedName>
</protein>
<gene>
    <name evidence="1" type="ORF">METZ01_LOCUS95441</name>
</gene>
<dbReference type="GO" id="GO:0030170">
    <property type="term" value="F:pyridoxal phosphate binding"/>
    <property type="evidence" value="ECO:0007669"/>
    <property type="project" value="InterPro"/>
</dbReference>
<dbReference type="PANTHER" id="PTHR42655:SF1">
    <property type="entry name" value="GLYCOGEN PHOSPHORYLASE"/>
    <property type="match status" value="1"/>
</dbReference>
<sequence length="367" mass="41875">MPTYSGGLGVLAGDHIKASGDIGLNMCAITLLYREGYFKQRIDEDGIQTETYPRFDPHPLLKKLDVKFTLRLRERNVWVQAYQFDYVGHGGHTIPLYFLDTDVEENFDDDRNITLRLYSGDKDHRILQEAILGFGGTKLLEELGQNEIKTYHMNEGHCSFLALDLLEKFDGNVEKVKSLCHFTTHTPVPAGHDHFAESRAKKLLRGLLPENLELPSLVQNGRLHMTELGLYFSRSANGVSQLHGQVAQDQFPWTNIGYITNGVHHSYWMGSPFKRLYDQYLPNWRTNPEALLEIDKIPDDILLEAHQIRKNYLLGYANAQVSKALDGNTLTIGFARRSATYKRAQLIFHDLERLQSIGKGKIQIIFS</sequence>
<dbReference type="EMBL" id="UINC01009498">
    <property type="protein sequence ID" value="SVA42587.1"/>
    <property type="molecule type" value="Genomic_DNA"/>
</dbReference>
<proteinExistence type="predicted"/>
<feature type="non-terminal residue" evidence="1">
    <location>
        <position position="367"/>
    </location>
</feature>
<organism evidence="1">
    <name type="scientific">marine metagenome</name>
    <dbReference type="NCBI Taxonomy" id="408172"/>
    <lineage>
        <taxon>unclassified sequences</taxon>
        <taxon>metagenomes</taxon>
        <taxon>ecological metagenomes</taxon>
    </lineage>
</organism>
<evidence type="ECO:0000313" key="1">
    <source>
        <dbReference type="EMBL" id="SVA42587.1"/>
    </source>
</evidence>
<evidence type="ECO:0008006" key="2">
    <source>
        <dbReference type="Google" id="ProtNLM"/>
    </source>
</evidence>
<name>A0A381VSH0_9ZZZZ</name>
<dbReference type="SUPFAM" id="SSF53756">
    <property type="entry name" value="UDP-Glycosyltransferase/glycogen phosphorylase"/>
    <property type="match status" value="1"/>
</dbReference>
<accession>A0A381VSH0</accession>
<dbReference type="InterPro" id="IPR052182">
    <property type="entry name" value="Glycogen/Maltodextrin_Phosph"/>
</dbReference>
<dbReference type="InterPro" id="IPR011834">
    <property type="entry name" value="Agluc_phsphrylas"/>
</dbReference>
<dbReference type="NCBIfam" id="TIGR02094">
    <property type="entry name" value="more_P_ylases"/>
    <property type="match status" value="1"/>
</dbReference>
<dbReference type="AlphaFoldDB" id="A0A381VSH0"/>
<dbReference type="GO" id="GO:0004645">
    <property type="term" value="F:1,4-alpha-oligoglucan phosphorylase activity"/>
    <property type="evidence" value="ECO:0007669"/>
    <property type="project" value="InterPro"/>
</dbReference>
<dbReference type="PANTHER" id="PTHR42655">
    <property type="entry name" value="GLYCOGEN PHOSPHORYLASE"/>
    <property type="match status" value="1"/>
</dbReference>
<dbReference type="Gene3D" id="3.40.50.2000">
    <property type="entry name" value="Glycogen Phosphorylase B"/>
    <property type="match status" value="3"/>
</dbReference>